<reference evidence="1 2" key="1">
    <citation type="journal article" date="2021" name="BMC Biol.">
        <title>Horizontally acquired antibacterial genes associated with adaptive radiation of ladybird beetles.</title>
        <authorList>
            <person name="Li H.S."/>
            <person name="Tang X.F."/>
            <person name="Huang Y.H."/>
            <person name="Xu Z.Y."/>
            <person name="Chen M.L."/>
            <person name="Du X.Y."/>
            <person name="Qiu B.Y."/>
            <person name="Chen P.T."/>
            <person name="Zhang W."/>
            <person name="Slipinski A."/>
            <person name="Escalona H.E."/>
            <person name="Waterhouse R.M."/>
            <person name="Zwick A."/>
            <person name="Pang H."/>
        </authorList>
    </citation>
    <scope>NUCLEOTIDE SEQUENCE [LARGE SCALE GENOMIC DNA]</scope>
    <source>
        <strain evidence="1">SYSU2018</strain>
    </source>
</reference>
<keyword evidence="2" id="KW-1185">Reference proteome</keyword>
<dbReference type="SUPFAM" id="SSF55729">
    <property type="entry name" value="Acyl-CoA N-acyltransferases (Nat)"/>
    <property type="match status" value="1"/>
</dbReference>
<dbReference type="Proteomes" id="UP001516400">
    <property type="component" value="Unassembled WGS sequence"/>
</dbReference>
<sequence length="242" mass="28421">MDINSSHKTIPSVWKTFERTINGQLKTLWIQDFPEDQFEVALDYLQKYFFRDEPMTKALKILEDEIATKSFREIYKMILMKQQSLACFTKLETGEIKLVALNCCMKKYKEEPEDFRKYIKGENLKKLLDIVEYVEKLKDPFETLNISEYLGSLALLVIPEYRGHNIGFELLCARKPLSFALGLKATITTFTAPSSQRSAEKAGFKDLTSFTYDEIEERNADFKIPKINDYSKRIRFMYILYE</sequence>
<accession>A0ABD2NYQ9</accession>
<evidence type="ECO:0000313" key="1">
    <source>
        <dbReference type="EMBL" id="KAL3283511.1"/>
    </source>
</evidence>
<organism evidence="1 2">
    <name type="scientific">Cryptolaemus montrouzieri</name>
    <dbReference type="NCBI Taxonomy" id="559131"/>
    <lineage>
        <taxon>Eukaryota</taxon>
        <taxon>Metazoa</taxon>
        <taxon>Ecdysozoa</taxon>
        <taxon>Arthropoda</taxon>
        <taxon>Hexapoda</taxon>
        <taxon>Insecta</taxon>
        <taxon>Pterygota</taxon>
        <taxon>Neoptera</taxon>
        <taxon>Endopterygota</taxon>
        <taxon>Coleoptera</taxon>
        <taxon>Polyphaga</taxon>
        <taxon>Cucujiformia</taxon>
        <taxon>Coccinelloidea</taxon>
        <taxon>Coccinellidae</taxon>
        <taxon>Scymninae</taxon>
        <taxon>Scymnini</taxon>
        <taxon>Cryptolaemus</taxon>
    </lineage>
</organism>
<protein>
    <recommendedName>
        <fullName evidence="3">N-acetyltransferase domain-containing protein</fullName>
    </recommendedName>
</protein>
<dbReference type="Gene3D" id="3.40.630.30">
    <property type="match status" value="1"/>
</dbReference>
<dbReference type="PANTHER" id="PTHR20905">
    <property type="entry name" value="N-ACETYLTRANSFERASE-RELATED"/>
    <property type="match status" value="1"/>
</dbReference>
<dbReference type="PANTHER" id="PTHR20905:SF32">
    <property type="entry name" value="ARYLALKYLAMINE N-ACETYLTRANSFERASE-LIKE 7, ISOFORM A"/>
    <property type="match status" value="1"/>
</dbReference>
<proteinExistence type="predicted"/>
<evidence type="ECO:0000313" key="2">
    <source>
        <dbReference type="Proteomes" id="UP001516400"/>
    </source>
</evidence>
<name>A0ABD2NYQ9_9CUCU</name>
<gene>
    <name evidence="1" type="ORF">HHI36_006650</name>
</gene>
<dbReference type="EMBL" id="JABFTP020000144">
    <property type="protein sequence ID" value="KAL3283511.1"/>
    <property type="molecule type" value="Genomic_DNA"/>
</dbReference>
<evidence type="ECO:0008006" key="3">
    <source>
        <dbReference type="Google" id="ProtNLM"/>
    </source>
</evidence>
<dbReference type="AlphaFoldDB" id="A0ABD2NYQ9"/>
<comment type="caution">
    <text evidence="1">The sequence shown here is derived from an EMBL/GenBank/DDBJ whole genome shotgun (WGS) entry which is preliminary data.</text>
</comment>
<dbReference type="InterPro" id="IPR016181">
    <property type="entry name" value="Acyl_CoA_acyltransferase"/>
</dbReference>